<dbReference type="InterPro" id="IPR011610">
    <property type="entry name" value="SAM_mthyl_Trfase_ML2640-like"/>
</dbReference>
<dbReference type="EMBL" id="BAABDT010000001">
    <property type="protein sequence ID" value="GAA3728924.1"/>
    <property type="molecule type" value="Genomic_DNA"/>
</dbReference>
<dbReference type="Pfam" id="PF04072">
    <property type="entry name" value="LCM"/>
    <property type="match status" value="1"/>
</dbReference>
<comment type="function">
    <text evidence="4">Exhibits S-adenosyl-L-methionine-dependent methyltransferase activity.</text>
</comment>
<organism evidence="5 6">
    <name type="scientific">Flavobacterium ginsengisoli</name>
    <dbReference type="NCBI Taxonomy" id="871694"/>
    <lineage>
        <taxon>Bacteria</taxon>
        <taxon>Pseudomonadati</taxon>
        <taxon>Bacteroidota</taxon>
        <taxon>Flavobacteriia</taxon>
        <taxon>Flavobacteriales</taxon>
        <taxon>Flavobacteriaceae</taxon>
        <taxon>Flavobacterium</taxon>
    </lineage>
</organism>
<protein>
    <recommendedName>
        <fullName evidence="4">S-adenosyl-L-methionine-dependent methyltransferase</fullName>
        <ecNumber evidence="4">2.1.1.-</ecNumber>
    </recommendedName>
</protein>
<evidence type="ECO:0000313" key="5">
    <source>
        <dbReference type="EMBL" id="GAA3728924.1"/>
    </source>
</evidence>
<dbReference type="InterPro" id="IPR029063">
    <property type="entry name" value="SAM-dependent_MTases_sf"/>
</dbReference>
<evidence type="ECO:0000256" key="4">
    <source>
        <dbReference type="RuleBase" id="RU362030"/>
    </source>
</evidence>
<dbReference type="Gene3D" id="3.40.50.150">
    <property type="entry name" value="Vaccinia Virus protein VP39"/>
    <property type="match status" value="1"/>
</dbReference>
<gene>
    <name evidence="5" type="ORF">GCM10022422_08670</name>
</gene>
<reference evidence="6" key="1">
    <citation type="journal article" date="2019" name="Int. J. Syst. Evol. Microbiol.">
        <title>The Global Catalogue of Microorganisms (GCM) 10K type strain sequencing project: providing services to taxonomists for standard genome sequencing and annotation.</title>
        <authorList>
            <consortium name="The Broad Institute Genomics Platform"/>
            <consortium name="The Broad Institute Genome Sequencing Center for Infectious Disease"/>
            <person name="Wu L."/>
            <person name="Ma J."/>
        </authorList>
    </citation>
    <scope>NUCLEOTIDE SEQUENCE [LARGE SCALE GENOMIC DNA]</scope>
    <source>
        <strain evidence="6">JCM 17336</strain>
    </source>
</reference>
<dbReference type="PANTHER" id="PTHR43619:SF2">
    <property type="entry name" value="S-ADENOSYL-L-METHIONINE-DEPENDENT METHYLTRANSFERASES SUPERFAMILY PROTEIN"/>
    <property type="match status" value="1"/>
</dbReference>
<keyword evidence="2 4" id="KW-0489">Methyltransferase</keyword>
<dbReference type="PANTHER" id="PTHR43619">
    <property type="entry name" value="S-ADENOSYL-L-METHIONINE-DEPENDENT METHYLTRANSFERASE YKTD-RELATED"/>
    <property type="match status" value="1"/>
</dbReference>
<keyword evidence="3" id="KW-0808">Transferase</keyword>
<dbReference type="RefSeq" id="WP_198854332.1">
    <property type="nucleotide sequence ID" value="NZ_BAABDT010000001.1"/>
</dbReference>
<proteinExistence type="inferred from homology"/>
<evidence type="ECO:0000256" key="2">
    <source>
        <dbReference type="ARBA" id="ARBA00022603"/>
    </source>
</evidence>
<comment type="caution">
    <text evidence="5">The sequence shown here is derived from an EMBL/GenBank/DDBJ whole genome shotgun (WGS) entry which is preliminary data.</text>
</comment>
<dbReference type="SUPFAM" id="SSF53335">
    <property type="entry name" value="S-adenosyl-L-methionine-dependent methyltransferases"/>
    <property type="match status" value="1"/>
</dbReference>
<accession>A0ABP7F2F8</accession>
<comment type="similarity">
    <text evidence="1 4">Belongs to the UPF0677 family.</text>
</comment>
<evidence type="ECO:0000313" key="6">
    <source>
        <dbReference type="Proteomes" id="UP001501367"/>
    </source>
</evidence>
<dbReference type="GO" id="GO:0008168">
    <property type="term" value="F:methyltransferase activity"/>
    <property type="evidence" value="ECO:0007669"/>
    <property type="project" value="UniProtKB-KW"/>
</dbReference>
<sequence length="297" mass="34009">MKASKTSRTAQYMAFFRALETKRNENERLFSDPYAIHFIDSKLRLAVNLSPYPFFRKYIGDIINKKIPGALSSGIARTKYIDNLLENAISKGVEQVIILGAGFDTRAVRLGFLKSIPVIEIDHPNTSNFKAEIYKKRIGKIPENVTFLQIDFNKEDLNQLATKHHLDFSKPTAVIWEGVTNYLTEEAVKSTFSFISKFANNSHIIFTYVHKDILQNPDSFLGGKKLLEDLENIEEHWTFGLLPEDVPNFLNQFDIKLSEDLGADEYRERFLPDRSEKGYEFYRTAIGVKDLGHSSAI</sequence>
<dbReference type="Proteomes" id="UP001501367">
    <property type="component" value="Unassembled WGS sequence"/>
</dbReference>
<keyword evidence="4" id="KW-0949">S-adenosyl-L-methionine</keyword>
<keyword evidence="6" id="KW-1185">Reference proteome</keyword>
<evidence type="ECO:0000256" key="1">
    <source>
        <dbReference type="ARBA" id="ARBA00008138"/>
    </source>
</evidence>
<name>A0ABP7F2F8_9FLAO</name>
<dbReference type="NCBIfam" id="TIGR00027">
    <property type="entry name" value="mthyl_TIGR00027"/>
    <property type="match status" value="1"/>
</dbReference>
<dbReference type="EC" id="2.1.1.-" evidence="4"/>
<dbReference type="GO" id="GO:0032259">
    <property type="term" value="P:methylation"/>
    <property type="evidence" value="ECO:0007669"/>
    <property type="project" value="UniProtKB-KW"/>
</dbReference>
<evidence type="ECO:0000256" key="3">
    <source>
        <dbReference type="ARBA" id="ARBA00022679"/>
    </source>
</evidence>
<dbReference type="InterPro" id="IPR007213">
    <property type="entry name" value="Ppm1/Ppm2/Tcmp"/>
</dbReference>